<dbReference type="Proteomes" id="UP000319557">
    <property type="component" value="Chromosome"/>
</dbReference>
<feature type="chain" id="PRO_5022117967" description="PEP-CTERM protein-sorting domain-containing protein" evidence="1">
    <location>
        <begin position="26"/>
        <end position="270"/>
    </location>
</feature>
<dbReference type="AlphaFoldDB" id="A0A517M1X9"/>
<evidence type="ECO:0000313" key="2">
    <source>
        <dbReference type="EMBL" id="QDS88885.1"/>
    </source>
</evidence>
<keyword evidence="1" id="KW-0732">Signal</keyword>
<protein>
    <recommendedName>
        <fullName evidence="4">PEP-CTERM protein-sorting domain-containing protein</fullName>
    </recommendedName>
</protein>
<dbReference type="RefSeq" id="WP_145346409.1">
    <property type="nucleotide sequence ID" value="NZ_CP036261.1"/>
</dbReference>
<evidence type="ECO:0000256" key="1">
    <source>
        <dbReference type="SAM" id="SignalP"/>
    </source>
</evidence>
<dbReference type="EMBL" id="CP036261">
    <property type="protein sequence ID" value="QDS88885.1"/>
    <property type="molecule type" value="Genomic_DNA"/>
</dbReference>
<keyword evidence="3" id="KW-1185">Reference proteome</keyword>
<proteinExistence type="predicted"/>
<evidence type="ECO:0000313" key="3">
    <source>
        <dbReference type="Proteomes" id="UP000319557"/>
    </source>
</evidence>
<gene>
    <name evidence="2" type="ORF">EC9_30800</name>
</gene>
<accession>A0A517M1X9</accession>
<dbReference type="OrthoDB" id="9825317at2"/>
<name>A0A517M1X9_9BACT</name>
<feature type="signal peptide" evidence="1">
    <location>
        <begin position="1"/>
        <end position="25"/>
    </location>
</feature>
<organism evidence="2 3">
    <name type="scientific">Rosistilla ulvae</name>
    <dbReference type="NCBI Taxonomy" id="1930277"/>
    <lineage>
        <taxon>Bacteria</taxon>
        <taxon>Pseudomonadati</taxon>
        <taxon>Planctomycetota</taxon>
        <taxon>Planctomycetia</taxon>
        <taxon>Pirellulales</taxon>
        <taxon>Pirellulaceae</taxon>
        <taxon>Rosistilla</taxon>
    </lineage>
</organism>
<reference evidence="2 3" key="1">
    <citation type="submission" date="2019-02" db="EMBL/GenBank/DDBJ databases">
        <title>Deep-cultivation of Planctomycetes and their phenomic and genomic characterization uncovers novel biology.</title>
        <authorList>
            <person name="Wiegand S."/>
            <person name="Jogler M."/>
            <person name="Boedeker C."/>
            <person name="Pinto D."/>
            <person name="Vollmers J."/>
            <person name="Rivas-Marin E."/>
            <person name="Kohn T."/>
            <person name="Peeters S.H."/>
            <person name="Heuer A."/>
            <person name="Rast P."/>
            <person name="Oberbeckmann S."/>
            <person name="Bunk B."/>
            <person name="Jeske O."/>
            <person name="Meyerdierks A."/>
            <person name="Storesund J.E."/>
            <person name="Kallscheuer N."/>
            <person name="Luecker S."/>
            <person name="Lage O.M."/>
            <person name="Pohl T."/>
            <person name="Merkel B.J."/>
            <person name="Hornburger P."/>
            <person name="Mueller R.-W."/>
            <person name="Bruemmer F."/>
            <person name="Labrenz M."/>
            <person name="Spormann A.M."/>
            <person name="Op den Camp H."/>
            <person name="Overmann J."/>
            <person name="Amann R."/>
            <person name="Jetten M.S.M."/>
            <person name="Mascher T."/>
            <person name="Medema M.H."/>
            <person name="Devos D.P."/>
            <person name="Kaster A.-K."/>
            <person name="Ovreas L."/>
            <person name="Rohde M."/>
            <person name="Galperin M.Y."/>
            <person name="Jogler C."/>
        </authorList>
    </citation>
    <scope>NUCLEOTIDE SEQUENCE [LARGE SCALE GENOMIC DNA]</scope>
    <source>
        <strain evidence="2 3">EC9</strain>
    </source>
</reference>
<dbReference type="KEGG" id="ruv:EC9_30800"/>
<sequence length="270" mass="27812" precursor="true">MMNLNKIIGLGFLPLVLCFAGTNEAKATLISELFEFNANNNSVVTTVTQTVTANVWGSQVIQFDLNLTVTDALGGSVFDTSTGNGLSLASGGGLQVGDNLGFSVTLTGFDGDFDGDGGNVTLGGLNIKYLGTWLATGNASSGTVVTPAFTPGSSDWTDANLGPPQFLGHTPGGRNFVTGQSPGGNFNVSSGFDIPYTNAANGGSSNALITSLSHVTTGSFDPGYTLNQVVVQVRANPEPSSLLLGLLPASVAMMRSGGRRKIKSFFSRKK</sequence>
<evidence type="ECO:0008006" key="4">
    <source>
        <dbReference type="Google" id="ProtNLM"/>
    </source>
</evidence>